<comment type="caution">
    <text evidence="2">The sequence shown here is derived from an EMBL/GenBank/DDBJ whole genome shotgun (WGS) entry which is preliminary data.</text>
</comment>
<evidence type="ECO:0000256" key="1">
    <source>
        <dbReference type="SAM" id="MobiDB-lite"/>
    </source>
</evidence>
<evidence type="ECO:0000313" key="3">
    <source>
        <dbReference type="Proteomes" id="UP000828390"/>
    </source>
</evidence>
<accession>A0A9D4MA51</accession>
<name>A0A9D4MA51_DREPO</name>
<feature type="compositionally biased region" description="Low complexity" evidence="1">
    <location>
        <begin position="118"/>
        <end position="129"/>
    </location>
</feature>
<protein>
    <submittedName>
        <fullName evidence="2">Uncharacterized protein</fullName>
    </submittedName>
</protein>
<keyword evidence="3" id="KW-1185">Reference proteome</keyword>
<feature type="region of interest" description="Disordered" evidence="1">
    <location>
        <begin position="107"/>
        <end position="132"/>
    </location>
</feature>
<dbReference type="AlphaFoldDB" id="A0A9D4MA51"/>
<organism evidence="2 3">
    <name type="scientific">Dreissena polymorpha</name>
    <name type="common">Zebra mussel</name>
    <name type="synonym">Mytilus polymorpha</name>
    <dbReference type="NCBI Taxonomy" id="45954"/>
    <lineage>
        <taxon>Eukaryota</taxon>
        <taxon>Metazoa</taxon>
        <taxon>Spiralia</taxon>
        <taxon>Lophotrochozoa</taxon>
        <taxon>Mollusca</taxon>
        <taxon>Bivalvia</taxon>
        <taxon>Autobranchia</taxon>
        <taxon>Heteroconchia</taxon>
        <taxon>Euheterodonta</taxon>
        <taxon>Imparidentia</taxon>
        <taxon>Neoheterodontei</taxon>
        <taxon>Myida</taxon>
        <taxon>Dreissenoidea</taxon>
        <taxon>Dreissenidae</taxon>
        <taxon>Dreissena</taxon>
    </lineage>
</organism>
<reference evidence="2" key="2">
    <citation type="submission" date="2020-11" db="EMBL/GenBank/DDBJ databases">
        <authorList>
            <person name="McCartney M.A."/>
            <person name="Auch B."/>
            <person name="Kono T."/>
            <person name="Mallez S."/>
            <person name="Becker A."/>
            <person name="Gohl D.M."/>
            <person name="Silverstein K.A.T."/>
            <person name="Koren S."/>
            <person name="Bechman K.B."/>
            <person name="Herman A."/>
            <person name="Abrahante J.E."/>
            <person name="Garbe J."/>
        </authorList>
    </citation>
    <scope>NUCLEOTIDE SEQUENCE</scope>
    <source>
        <strain evidence="2">Duluth1</strain>
        <tissue evidence="2">Whole animal</tissue>
    </source>
</reference>
<reference evidence="2" key="1">
    <citation type="journal article" date="2019" name="bioRxiv">
        <title>The Genome of the Zebra Mussel, Dreissena polymorpha: A Resource for Invasive Species Research.</title>
        <authorList>
            <person name="McCartney M.A."/>
            <person name="Auch B."/>
            <person name="Kono T."/>
            <person name="Mallez S."/>
            <person name="Zhang Y."/>
            <person name="Obille A."/>
            <person name="Becker A."/>
            <person name="Abrahante J.E."/>
            <person name="Garbe J."/>
            <person name="Badalamenti J.P."/>
            <person name="Herman A."/>
            <person name="Mangelson H."/>
            <person name="Liachko I."/>
            <person name="Sullivan S."/>
            <person name="Sone E.D."/>
            <person name="Koren S."/>
            <person name="Silverstein K.A.T."/>
            <person name="Beckman K.B."/>
            <person name="Gohl D.M."/>
        </authorList>
    </citation>
    <scope>NUCLEOTIDE SEQUENCE</scope>
    <source>
        <strain evidence="2">Duluth1</strain>
        <tissue evidence="2">Whole animal</tissue>
    </source>
</reference>
<gene>
    <name evidence="2" type="ORF">DPMN_036126</name>
</gene>
<proteinExistence type="predicted"/>
<dbReference type="Proteomes" id="UP000828390">
    <property type="component" value="Unassembled WGS sequence"/>
</dbReference>
<dbReference type="EMBL" id="JAIWYP010000002">
    <property type="protein sequence ID" value="KAH3872903.1"/>
    <property type="molecule type" value="Genomic_DNA"/>
</dbReference>
<evidence type="ECO:0000313" key="2">
    <source>
        <dbReference type="EMBL" id="KAH3872903.1"/>
    </source>
</evidence>
<sequence>MGYEQQNGSQNPSTRARTVKKLRHYVRRLLDRVDALRSCLFHPDVWQHGHRVALDGGASGAAAKSQVVWNPIIYVGTNKKFRMAFYQSLPCTRLRYWFEVREEEIVSEDTKPDDTPGQSALRASQQSASTVIPPATNKVDTTIVCTTDV</sequence>